<sequence>MSNLSTSQAYSPHGIEALSRMPRQRTRTMSLLSVSSTSSFKSLLEMSMTPPASPTVSEQSNTYYASFSPLRSATTQIRDLGITCRTTKALAEKASRRRRVTFKETVSLESSEDEDEDNAPYIARAHHHQPHSRLGPAKTILVRRSSPSSSSSSSSIDLASNTSLHRRSLSHPCHRSHAHCTDDDVVMPTSLHPILAKLEKSSRFCTQTIYCSTCGKSGSDYPRCAKCGEQWCSRSCRLVGGKRHVCPTH</sequence>
<protein>
    <submittedName>
        <fullName evidence="2">Uncharacterized protein</fullName>
    </submittedName>
</protein>
<evidence type="ECO:0000256" key="1">
    <source>
        <dbReference type="SAM" id="MobiDB-lite"/>
    </source>
</evidence>
<dbReference type="AlphaFoldDB" id="A0A9P6JV94"/>
<accession>A0A9P6JV94</accession>
<dbReference type="Proteomes" id="UP000807306">
    <property type="component" value="Unassembled WGS sequence"/>
</dbReference>
<dbReference type="OrthoDB" id="2526979at2759"/>
<comment type="caution">
    <text evidence="2">The sequence shown here is derived from an EMBL/GenBank/DDBJ whole genome shotgun (WGS) entry which is preliminary data.</text>
</comment>
<evidence type="ECO:0000313" key="3">
    <source>
        <dbReference type="Proteomes" id="UP000807306"/>
    </source>
</evidence>
<gene>
    <name evidence="2" type="ORF">CPB83DRAFT_539323</name>
</gene>
<feature type="region of interest" description="Disordered" evidence="1">
    <location>
        <begin position="1"/>
        <end position="24"/>
    </location>
</feature>
<reference evidence="2" key="1">
    <citation type="submission" date="2020-11" db="EMBL/GenBank/DDBJ databases">
        <authorList>
            <consortium name="DOE Joint Genome Institute"/>
            <person name="Ahrendt S."/>
            <person name="Riley R."/>
            <person name="Andreopoulos W."/>
            <person name="Labutti K."/>
            <person name="Pangilinan J."/>
            <person name="Ruiz-Duenas F.J."/>
            <person name="Barrasa J.M."/>
            <person name="Sanchez-Garcia M."/>
            <person name="Camarero S."/>
            <person name="Miyauchi S."/>
            <person name="Serrano A."/>
            <person name="Linde D."/>
            <person name="Babiker R."/>
            <person name="Drula E."/>
            <person name="Ayuso-Fernandez I."/>
            <person name="Pacheco R."/>
            <person name="Padilla G."/>
            <person name="Ferreira P."/>
            <person name="Barriuso J."/>
            <person name="Kellner H."/>
            <person name="Castanera R."/>
            <person name="Alfaro M."/>
            <person name="Ramirez L."/>
            <person name="Pisabarro A.G."/>
            <person name="Kuo A."/>
            <person name="Tritt A."/>
            <person name="Lipzen A."/>
            <person name="He G."/>
            <person name="Yan M."/>
            <person name="Ng V."/>
            <person name="Cullen D."/>
            <person name="Martin F."/>
            <person name="Rosso M.-N."/>
            <person name="Henrissat B."/>
            <person name="Hibbett D."/>
            <person name="Martinez A.T."/>
            <person name="Grigoriev I.V."/>
        </authorList>
    </citation>
    <scope>NUCLEOTIDE SEQUENCE</scope>
    <source>
        <strain evidence="2">CBS 506.95</strain>
    </source>
</reference>
<organism evidence="2 3">
    <name type="scientific">Crepidotus variabilis</name>
    <dbReference type="NCBI Taxonomy" id="179855"/>
    <lineage>
        <taxon>Eukaryota</taxon>
        <taxon>Fungi</taxon>
        <taxon>Dikarya</taxon>
        <taxon>Basidiomycota</taxon>
        <taxon>Agaricomycotina</taxon>
        <taxon>Agaricomycetes</taxon>
        <taxon>Agaricomycetidae</taxon>
        <taxon>Agaricales</taxon>
        <taxon>Agaricineae</taxon>
        <taxon>Crepidotaceae</taxon>
        <taxon>Crepidotus</taxon>
    </lineage>
</organism>
<proteinExistence type="predicted"/>
<evidence type="ECO:0000313" key="2">
    <source>
        <dbReference type="EMBL" id="KAF9533255.1"/>
    </source>
</evidence>
<dbReference type="EMBL" id="MU157829">
    <property type="protein sequence ID" value="KAF9533255.1"/>
    <property type="molecule type" value="Genomic_DNA"/>
</dbReference>
<keyword evidence="3" id="KW-1185">Reference proteome</keyword>
<name>A0A9P6JV94_9AGAR</name>
<feature type="compositionally biased region" description="Polar residues" evidence="1">
    <location>
        <begin position="1"/>
        <end position="10"/>
    </location>
</feature>